<comment type="caution">
    <text evidence="2">The sequence shown here is derived from an EMBL/GenBank/DDBJ whole genome shotgun (WGS) entry which is preliminary data.</text>
</comment>
<dbReference type="PANTHER" id="PTHR12110">
    <property type="entry name" value="HYDROXYPYRUVATE ISOMERASE"/>
    <property type="match status" value="1"/>
</dbReference>
<dbReference type="Proteomes" id="UP001055101">
    <property type="component" value="Unassembled WGS sequence"/>
</dbReference>
<sequence length="277" mass="30300">MICGQKFALSNLCWPIEEDRAALRIIRALGYRGLELAPFKVFGGWDGVTRADVANYMDFAASEGLSVIALQGILFGANLDPIFLGPKARLALLKHATHVARMAGEFGGLPCVFGAPGLRKLLDLSASEADRIAIPLFRELGSIFKDQGSILVLEANPERYGCEYVTKTGDAVSLVGEVDHPGFRLHVDTGTVCINEENDEALEAYVGTAAHFHISEPNLDSLSITNPRHRQFGDILRSSAYADWISVEMKQPVGDWQTCLHRSAQVIEAYYDVQPGH</sequence>
<gene>
    <name evidence="2" type="ORF">EKPJFOCH_4203</name>
</gene>
<evidence type="ECO:0000313" key="2">
    <source>
        <dbReference type="EMBL" id="GJE57685.1"/>
    </source>
</evidence>
<evidence type="ECO:0000259" key="1">
    <source>
        <dbReference type="Pfam" id="PF01261"/>
    </source>
</evidence>
<dbReference type="Pfam" id="PF01261">
    <property type="entry name" value="AP_endonuc_2"/>
    <property type="match status" value="1"/>
</dbReference>
<organism evidence="2 3">
    <name type="scientific">Methylobacterium thuringiense</name>
    <dbReference type="NCBI Taxonomy" id="1003091"/>
    <lineage>
        <taxon>Bacteria</taxon>
        <taxon>Pseudomonadati</taxon>
        <taxon>Pseudomonadota</taxon>
        <taxon>Alphaproteobacteria</taxon>
        <taxon>Hyphomicrobiales</taxon>
        <taxon>Methylobacteriaceae</taxon>
        <taxon>Methylobacterium</taxon>
    </lineage>
</organism>
<reference evidence="2" key="2">
    <citation type="submission" date="2021-08" db="EMBL/GenBank/DDBJ databases">
        <authorList>
            <person name="Tani A."/>
            <person name="Ola A."/>
            <person name="Ogura Y."/>
            <person name="Katsura K."/>
            <person name="Hayashi T."/>
        </authorList>
    </citation>
    <scope>NUCLEOTIDE SEQUENCE</scope>
    <source>
        <strain evidence="2">DSM 23674</strain>
    </source>
</reference>
<dbReference type="PANTHER" id="PTHR12110:SF21">
    <property type="entry name" value="XYLOSE ISOMERASE-LIKE TIM BARREL DOMAIN-CONTAINING PROTEIN"/>
    <property type="match status" value="1"/>
</dbReference>
<dbReference type="Gene3D" id="3.20.20.150">
    <property type="entry name" value="Divalent-metal-dependent TIM barrel enzymes"/>
    <property type="match status" value="1"/>
</dbReference>
<dbReference type="SUPFAM" id="SSF51658">
    <property type="entry name" value="Xylose isomerase-like"/>
    <property type="match status" value="1"/>
</dbReference>
<dbReference type="InterPro" id="IPR013022">
    <property type="entry name" value="Xyl_isomerase-like_TIM-brl"/>
</dbReference>
<name>A0ABQ4TQN6_9HYPH</name>
<dbReference type="InterPro" id="IPR036237">
    <property type="entry name" value="Xyl_isomerase-like_sf"/>
</dbReference>
<proteinExistence type="predicted"/>
<dbReference type="RefSeq" id="WP_238232819.1">
    <property type="nucleotide sequence ID" value="NZ_BPRA01000026.1"/>
</dbReference>
<accession>A0ABQ4TQN6</accession>
<protein>
    <recommendedName>
        <fullName evidence="1">Xylose isomerase-like TIM barrel domain-containing protein</fullName>
    </recommendedName>
</protein>
<reference evidence="2" key="1">
    <citation type="journal article" date="2021" name="Front. Microbiol.">
        <title>Comprehensive Comparative Genomics and Phenotyping of Methylobacterium Species.</title>
        <authorList>
            <person name="Alessa O."/>
            <person name="Ogura Y."/>
            <person name="Fujitani Y."/>
            <person name="Takami H."/>
            <person name="Hayashi T."/>
            <person name="Sahin N."/>
            <person name="Tani A."/>
        </authorList>
    </citation>
    <scope>NUCLEOTIDE SEQUENCE</scope>
    <source>
        <strain evidence="2">DSM 23674</strain>
    </source>
</reference>
<evidence type="ECO:0000313" key="3">
    <source>
        <dbReference type="Proteomes" id="UP001055101"/>
    </source>
</evidence>
<dbReference type="InterPro" id="IPR050312">
    <property type="entry name" value="IolE/XylAMocC-like"/>
</dbReference>
<keyword evidence="3" id="KW-1185">Reference proteome</keyword>
<dbReference type="EMBL" id="BPRA01000026">
    <property type="protein sequence ID" value="GJE57685.1"/>
    <property type="molecule type" value="Genomic_DNA"/>
</dbReference>
<feature type="domain" description="Xylose isomerase-like TIM barrel" evidence="1">
    <location>
        <begin position="24"/>
        <end position="254"/>
    </location>
</feature>